<dbReference type="Pfam" id="PF05693">
    <property type="entry name" value="Glycogen_syn"/>
    <property type="match status" value="1"/>
</dbReference>
<keyword evidence="2" id="KW-0808">Transferase</keyword>
<proteinExistence type="predicted"/>
<dbReference type="InterPro" id="IPR008631">
    <property type="entry name" value="Glycogen_synth"/>
</dbReference>
<evidence type="ECO:0000313" key="3">
    <source>
        <dbReference type="EMBL" id="RCX03646.1"/>
    </source>
</evidence>
<dbReference type="Gene3D" id="6.10.260.10">
    <property type="match status" value="1"/>
</dbReference>
<evidence type="ECO:0000256" key="1">
    <source>
        <dbReference type="ARBA" id="ARBA00022676"/>
    </source>
</evidence>
<organism evidence="3 4">
    <name type="scientific">Schleiferia thermophila</name>
    <dbReference type="NCBI Taxonomy" id="884107"/>
    <lineage>
        <taxon>Bacteria</taxon>
        <taxon>Pseudomonadati</taxon>
        <taxon>Bacteroidota</taxon>
        <taxon>Flavobacteriia</taxon>
        <taxon>Flavobacteriales</taxon>
        <taxon>Schleiferiaceae</taxon>
        <taxon>Schleiferia</taxon>
    </lineage>
</organism>
<dbReference type="Gene3D" id="3.40.50.2000">
    <property type="entry name" value="Glycogen Phosphorylase B"/>
    <property type="match status" value="2"/>
</dbReference>
<name>A0A369A5M2_9FLAO</name>
<accession>A0A369A5M2</accession>
<dbReference type="AlphaFoldDB" id="A0A369A5M2"/>
<dbReference type="RefSeq" id="WP_114366076.1">
    <property type="nucleotide sequence ID" value="NZ_BHZF01000002.1"/>
</dbReference>
<dbReference type="GO" id="GO:0004373">
    <property type="term" value="F:alpha-1,4-glucan glucosyltransferase (UDP-glucose donor) activity"/>
    <property type="evidence" value="ECO:0007669"/>
    <property type="project" value="InterPro"/>
</dbReference>
<dbReference type="PANTHER" id="PTHR10176">
    <property type="entry name" value="GLYCOGEN SYNTHASE"/>
    <property type="match status" value="1"/>
</dbReference>
<dbReference type="GO" id="GO:0005978">
    <property type="term" value="P:glycogen biosynthetic process"/>
    <property type="evidence" value="ECO:0007669"/>
    <property type="project" value="InterPro"/>
</dbReference>
<reference evidence="3 4" key="1">
    <citation type="submission" date="2018-07" db="EMBL/GenBank/DDBJ databases">
        <title>Genomic Encyclopedia of Type Strains, Phase IV (KMG-IV): sequencing the most valuable type-strain genomes for metagenomic binning, comparative biology and taxonomic classification.</title>
        <authorList>
            <person name="Goeker M."/>
        </authorList>
    </citation>
    <scope>NUCLEOTIDE SEQUENCE [LARGE SCALE GENOMIC DNA]</scope>
    <source>
        <strain evidence="3 4">DSM 21410</strain>
    </source>
</reference>
<evidence type="ECO:0000256" key="2">
    <source>
        <dbReference type="ARBA" id="ARBA00022679"/>
    </source>
</evidence>
<dbReference type="Proteomes" id="UP000253517">
    <property type="component" value="Unassembled WGS sequence"/>
</dbReference>
<keyword evidence="4" id="KW-1185">Reference proteome</keyword>
<comment type="caution">
    <text evidence="3">The sequence shown here is derived from an EMBL/GenBank/DDBJ whole genome shotgun (WGS) entry which is preliminary data.</text>
</comment>
<evidence type="ECO:0000313" key="4">
    <source>
        <dbReference type="Proteomes" id="UP000253517"/>
    </source>
</evidence>
<sequence length="598" mass="70057">MKKINNKTILFEVSWEVGNQLGGIYTVIRSKLPSITKVFGENYCLLGPLINDSISAEFEEIDDSLDFFSKTVKGLRDLGFEVRYGRWLVSGRPKIILINPIAVYNRLDVFKRHLFQDFAIEPRDNDDLYDQVIMWSDTLRSFFRIVNQFKGTHTVIAHFHEWMASIPILDIKKEGLKIKTVFTTHATMLGRYLAMNDPEFYQKLPYYNAEEHARRFGITSMYQIEKLSAQNSDTFTTVSELTANECLYLLGKKPDVITPNGLNLARFSANHEIQVRHENYKKKIQTFAISHFFPSYTFDLSKTLFFFTSGRYEYKNKGFDVTIEALKNLNKLMIEANIDQTIITFFITKSQTWNILPDVLEQKAKLDEIKNTCSAIEQQIAEKLFYKAASTHDHNLPDLNELVDEYWKLRYRRTIINWKSNKWPIIVTHNLVNDVDDQILNGLRFHQLFNSPFDKVKVVYHPDFIVSTNPLFSMDYGQFVRGCHLGIFPSYYEPWGYTPLECIARGVPAVTSDLSGFGRYVMNMEEDFYNSGVYVLKRLEKTHQQLVSDLTKFLFQFVKISQRQRMIMRNKLEDFSENFDWNNLIQFYIDAYEKSMTT</sequence>
<gene>
    <name evidence="3" type="ORF">DES35_10296</name>
</gene>
<dbReference type="SUPFAM" id="SSF53756">
    <property type="entry name" value="UDP-Glycosyltransferase/glycogen phosphorylase"/>
    <property type="match status" value="2"/>
</dbReference>
<protein>
    <submittedName>
        <fullName evidence="3">Glycogen(Starch) synthase</fullName>
    </submittedName>
</protein>
<dbReference type="EMBL" id="QPJS01000002">
    <property type="protein sequence ID" value="RCX03646.1"/>
    <property type="molecule type" value="Genomic_DNA"/>
</dbReference>
<dbReference type="GO" id="GO:0005737">
    <property type="term" value="C:cytoplasm"/>
    <property type="evidence" value="ECO:0007669"/>
    <property type="project" value="TreeGrafter"/>
</dbReference>
<keyword evidence="1" id="KW-0328">Glycosyltransferase</keyword>
<dbReference type="PANTHER" id="PTHR10176:SF3">
    <property type="entry name" value="GLYCOGEN [STARCH] SYNTHASE"/>
    <property type="match status" value="1"/>
</dbReference>